<dbReference type="GO" id="GO:0015031">
    <property type="term" value="P:protein transport"/>
    <property type="evidence" value="ECO:0007669"/>
    <property type="project" value="UniProtKB-KW"/>
</dbReference>
<evidence type="ECO:0000256" key="3">
    <source>
        <dbReference type="ARBA" id="ARBA00015325"/>
    </source>
</evidence>
<evidence type="ECO:0000256" key="5">
    <source>
        <dbReference type="ARBA" id="ARBA00022475"/>
    </source>
</evidence>
<dbReference type="AlphaFoldDB" id="A0AAU7DIQ1"/>
<organism evidence="17">
    <name type="scientific">Telmatobacter sp. DSM 110680</name>
    <dbReference type="NCBI Taxonomy" id="3036704"/>
    <lineage>
        <taxon>Bacteria</taxon>
        <taxon>Pseudomonadati</taxon>
        <taxon>Acidobacteriota</taxon>
        <taxon>Terriglobia</taxon>
        <taxon>Terriglobales</taxon>
        <taxon>Acidobacteriaceae</taxon>
        <taxon>Telmatobacter</taxon>
    </lineage>
</organism>
<keyword evidence="4 13" id="KW-0813">Transport</keyword>
<feature type="domain" description="Membrane insertase YidC N-terminal" evidence="16">
    <location>
        <begin position="104"/>
        <end position="389"/>
    </location>
</feature>
<dbReference type="RefSeq" id="WP_348262433.1">
    <property type="nucleotide sequence ID" value="NZ_CP121196.1"/>
</dbReference>
<evidence type="ECO:0000256" key="12">
    <source>
        <dbReference type="ARBA" id="ARBA00033342"/>
    </source>
</evidence>
<evidence type="ECO:0000256" key="2">
    <source>
        <dbReference type="ARBA" id="ARBA00010527"/>
    </source>
</evidence>
<evidence type="ECO:0000259" key="16">
    <source>
        <dbReference type="Pfam" id="PF14849"/>
    </source>
</evidence>
<name>A0AAU7DIQ1_9BACT</name>
<feature type="transmembrane region" description="Helical" evidence="13">
    <location>
        <begin position="27"/>
        <end position="44"/>
    </location>
</feature>
<feature type="transmembrane region" description="Helical" evidence="13">
    <location>
        <begin position="475"/>
        <end position="495"/>
    </location>
</feature>
<dbReference type="CDD" id="cd19961">
    <property type="entry name" value="EcYidC-like_peri"/>
    <property type="match status" value="1"/>
</dbReference>
<gene>
    <name evidence="13 17" type="primary">yidC</name>
    <name evidence="17" type="ORF">P8935_21875</name>
</gene>
<comment type="subcellular location">
    <subcellularLocation>
        <location evidence="1">Cell inner membrane</location>
        <topology evidence="1">Multi-pass membrane protein</topology>
    </subcellularLocation>
    <subcellularLocation>
        <location evidence="13">Cell membrane</location>
        <topology evidence="13">Multi-pass membrane protein</topology>
    </subcellularLocation>
</comment>
<keyword evidence="5 13" id="KW-1003">Cell membrane</keyword>
<dbReference type="HAMAP" id="MF_01810">
    <property type="entry name" value="YidC_type1"/>
    <property type="match status" value="1"/>
</dbReference>
<dbReference type="NCBIfam" id="TIGR03593">
    <property type="entry name" value="yidC_nterm"/>
    <property type="match status" value="1"/>
</dbReference>
<accession>A0AAU7DIQ1</accession>
<evidence type="ECO:0000256" key="1">
    <source>
        <dbReference type="ARBA" id="ARBA00004429"/>
    </source>
</evidence>
<dbReference type="InterPro" id="IPR001708">
    <property type="entry name" value="YidC/ALB3/OXA1/COX18"/>
</dbReference>
<dbReference type="PANTHER" id="PTHR12428:SF65">
    <property type="entry name" value="CYTOCHROME C OXIDASE ASSEMBLY PROTEIN COX18, MITOCHONDRIAL"/>
    <property type="match status" value="1"/>
</dbReference>
<dbReference type="InterPro" id="IPR019998">
    <property type="entry name" value="Membr_insert_YidC"/>
</dbReference>
<dbReference type="Gene3D" id="2.70.98.90">
    <property type="match status" value="1"/>
</dbReference>
<evidence type="ECO:0000256" key="13">
    <source>
        <dbReference type="HAMAP-Rule" id="MF_01810"/>
    </source>
</evidence>
<dbReference type="InterPro" id="IPR028053">
    <property type="entry name" value="Membr_insert_YidC_N"/>
</dbReference>
<feature type="region of interest" description="Disordered" evidence="14">
    <location>
        <begin position="52"/>
        <end position="79"/>
    </location>
</feature>
<evidence type="ECO:0000259" key="15">
    <source>
        <dbReference type="Pfam" id="PF02096"/>
    </source>
</evidence>
<evidence type="ECO:0000256" key="7">
    <source>
        <dbReference type="ARBA" id="ARBA00022927"/>
    </source>
</evidence>
<reference evidence="17" key="1">
    <citation type="submission" date="2023-03" db="EMBL/GenBank/DDBJ databases">
        <title>Edaphobacter sp.</title>
        <authorList>
            <person name="Huber K.J."/>
            <person name="Papendorf J."/>
            <person name="Pilke C."/>
            <person name="Bunk B."/>
            <person name="Sproeer C."/>
            <person name="Pester M."/>
        </authorList>
    </citation>
    <scope>NUCLEOTIDE SEQUENCE</scope>
    <source>
        <strain evidence="17">DSM 110680</strain>
    </source>
</reference>
<dbReference type="Pfam" id="PF14849">
    <property type="entry name" value="YidC_periplas"/>
    <property type="match status" value="1"/>
</dbReference>
<dbReference type="InterPro" id="IPR028055">
    <property type="entry name" value="YidC/Oxa/ALB_C"/>
</dbReference>
<keyword evidence="8 13" id="KW-1133">Transmembrane helix</keyword>
<feature type="transmembrane region" description="Helical" evidence="13">
    <location>
        <begin position="551"/>
        <end position="567"/>
    </location>
</feature>
<feature type="transmembrane region" description="Helical" evidence="13">
    <location>
        <begin position="406"/>
        <end position="427"/>
    </location>
</feature>
<evidence type="ECO:0000256" key="4">
    <source>
        <dbReference type="ARBA" id="ARBA00022448"/>
    </source>
</evidence>
<dbReference type="InterPro" id="IPR047196">
    <property type="entry name" value="YidC_ALB_C"/>
</dbReference>
<evidence type="ECO:0000313" key="17">
    <source>
        <dbReference type="EMBL" id="XBH17202.1"/>
    </source>
</evidence>
<feature type="transmembrane region" description="Helical" evidence="13">
    <location>
        <begin position="521"/>
        <end position="539"/>
    </location>
</feature>
<dbReference type="NCBIfam" id="TIGR03592">
    <property type="entry name" value="yidC_oxa1_cterm"/>
    <property type="match status" value="1"/>
</dbReference>
<keyword evidence="9 13" id="KW-0472">Membrane</keyword>
<dbReference type="EMBL" id="CP121196">
    <property type="protein sequence ID" value="XBH17202.1"/>
    <property type="molecule type" value="Genomic_DNA"/>
</dbReference>
<sequence length="625" mass="68279">MPEIRNPNLESQGSGGGGTGGGDFRSLILFTFLALAALMVYQYFQKPAANTPANQAQQTQSQAQQAQSSAPPAPAEIGATGSKNLAASAAAATVAAPSESKTIVENEKFRITFTNKGAQVQHWILKHYTDSTGKPLDMVQQQTAESFGLPLSLYTYDNALTAQLNSALYQPSTTGPVVAPGSVSFHYAANGLDVVKTFSFDSTYAIGVHVNVKRNGEPVRALVTWPAGLGDMEEFTAKTGRFSGTTVVPTQSMFGWSIDGKQDTEAAKKVSGNATFDQPYEYAAIMDLYFAAAMLPDVPSRATLVTFHHSIDLPSDLNDPNSAKKPAEVIGLAMGDQSGDTQLRLYAGPKETDILNSIHAIGADGKPTGESLASMIQYGWWGIIAKPLYLALRALHSMLGPGINNWGWAIIIITVVFNVVLLPTRIWTMKSSLKMMRIQPRLDGIKKKYANLKINDPKRAEMQAEQMAIMKEEGVNMYGGCLPLLLQMPLFFAYYRVLLNAVELRQAHWFWLTDLSMPDPLHVLPILIIGTMFFVQFITPSPGMDPAQRRMMAIMMPAIMGFTLWHFASGLALYWITGNIINLIMQVAINRSKIGKEMHEIAARRAAKKLPKGGNTTQRVIQGRR</sequence>
<comment type="similarity">
    <text evidence="2 13">Belongs to the OXA1/ALB3/YidC family. Type 1 subfamily.</text>
</comment>
<proteinExistence type="inferred from homology"/>
<feature type="domain" description="Membrane insertase YidC/Oxa/ALB C-terminal" evidence="15">
    <location>
        <begin position="406"/>
        <end position="591"/>
    </location>
</feature>
<evidence type="ECO:0000256" key="10">
    <source>
        <dbReference type="ARBA" id="ARBA00023186"/>
    </source>
</evidence>
<dbReference type="GO" id="GO:0005886">
    <property type="term" value="C:plasma membrane"/>
    <property type="evidence" value="ECO:0007669"/>
    <property type="project" value="UniProtKB-SubCell"/>
</dbReference>
<evidence type="ECO:0000256" key="14">
    <source>
        <dbReference type="SAM" id="MobiDB-lite"/>
    </source>
</evidence>
<protein>
    <recommendedName>
        <fullName evidence="3 13">Membrane protein insertase YidC</fullName>
    </recommendedName>
    <alternativeName>
        <fullName evidence="12 13">Foldase YidC</fullName>
    </alternativeName>
    <alternativeName>
        <fullName evidence="11 13">Membrane integrase YidC</fullName>
    </alternativeName>
    <alternativeName>
        <fullName evidence="13">Membrane protein YidC</fullName>
    </alternativeName>
</protein>
<evidence type="ECO:0000256" key="6">
    <source>
        <dbReference type="ARBA" id="ARBA00022692"/>
    </source>
</evidence>
<feature type="compositionally biased region" description="Low complexity" evidence="14">
    <location>
        <begin position="52"/>
        <end position="70"/>
    </location>
</feature>
<dbReference type="PANTHER" id="PTHR12428">
    <property type="entry name" value="OXA1"/>
    <property type="match status" value="1"/>
</dbReference>
<keyword evidence="10 13" id="KW-0143">Chaperone</keyword>
<dbReference type="CDD" id="cd20070">
    <property type="entry name" value="5TM_YidC_Alb3"/>
    <property type="match status" value="1"/>
</dbReference>
<evidence type="ECO:0000256" key="9">
    <source>
        <dbReference type="ARBA" id="ARBA00023136"/>
    </source>
</evidence>
<comment type="subunit">
    <text evidence="13">Interacts with the Sec translocase complex via SecD. Specifically interacts with transmembrane segments of nascent integral membrane proteins during membrane integration.</text>
</comment>
<dbReference type="GO" id="GO:0051205">
    <property type="term" value="P:protein insertion into membrane"/>
    <property type="evidence" value="ECO:0007669"/>
    <property type="project" value="TreeGrafter"/>
</dbReference>
<evidence type="ECO:0000256" key="11">
    <source>
        <dbReference type="ARBA" id="ARBA00033245"/>
    </source>
</evidence>
<dbReference type="GO" id="GO:0032977">
    <property type="term" value="F:membrane insertase activity"/>
    <property type="evidence" value="ECO:0007669"/>
    <property type="project" value="InterPro"/>
</dbReference>
<dbReference type="PRINTS" id="PR00701">
    <property type="entry name" value="60KDINNERMP"/>
</dbReference>
<keyword evidence="6 13" id="KW-0812">Transmembrane</keyword>
<dbReference type="InterPro" id="IPR038221">
    <property type="entry name" value="YidC_periplasmic_sf"/>
</dbReference>
<evidence type="ECO:0000256" key="8">
    <source>
        <dbReference type="ARBA" id="ARBA00022989"/>
    </source>
</evidence>
<comment type="function">
    <text evidence="13">Required for the insertion and/or proper folding and/or complex formation of integral membrane proteins into the membrane. Involved in integration of membrane proteins that insert both dependently and independently of the Sec translocase complex, as well as at least some lipoproteins. Aids folding of multispanning membrane proteins.</text>
</comment>
<dbReference type="Pfam" id="PF02096">
    <property type="entry name" value="60KD_IMP"/>
    <property type="match status" value="1"/>
</dbReference>
<keyword evidence="7 13" id="KW-0653">Protein transport</keyword>